<name>A0A3Q8ER07_9PROT</name>
<dbReference type="Proteomes" id="UP000266796">
    <property type="component" value="Chromosome"/>
</dbReference>
<dbReference type="InterPro" id="IPR027417">
    <property type="entry name" value="P-loop_NTPase"/>
</dbReference>
<dbReference type="GO" id="GO:0046872">
    <property type="term" value="F:metal ion binding"/>
    <property type="evidence" value="ECO:0007669"/>
    <property type="project" value="UniProtKB-KW"/>
</dbReference>
<evidence type="ECO:0000256" key="1">
    <source>
        <dbReference type="ARBA" id="ARBA00022723"/>
    </source>
</evidence>
<dbReference type="PANTHER" id="PTHR42961">
    <property type="entry name" value="IRON-SULFUR PROTEIN NUBPL"/>
    <property type="match status" value="1"/>
</dbReference>
<keyword evidence="3 6" id="KW-0067">ATP-binding</keyword>
<dbReference type="InterPro" id="IPR044304">
    <property type="entry name" value="NUBPL-like"/>
</dbReference>
<proteinExistence type="inferred from homology"/>
<dbReference type="OrthoDB" id="9809679at2"/>
<keyword evidence="8" id="KW-1185">Reference proteome</keyword>
<keyword evidence="5 6" id="KW-0411">Iron-sulfur</keyword>
<comment type="similarity">
    <text evidence="6">Belongs to the Mrp/NBP35 ATP-binding proteins family.</text>
</comment>
<dbReference type="EMBL" id="CP025628">
    <property type="protein sequence ID" value="AWD32227.1"/>
    <property type="molecule type" value="Genomic_DNA"/>
</dbReference>
<keyword evidence="1 6" id="KW-0479">Metal-binding</keyword>
<sequence>MVSNNIKKLDNVKNIIAIVSGKGGVGKSTISVNIALALTKLGANVGILDADIYGPSIPLLLGVKDSKNILDNNKINPIQAHGLQINSIGFFIDEESPVMWRGPMASKCLEQLLYLTTWQNIDYLILDMPPGTGDISISLISALPKVTSIIITTSQNIALSDVNKSMLMMKKFNIPMLGVIENMSNFKCAYCGNSENIFSKNGGQFISKKYNVDLLGNIPFSIEMMKNLDNGIIESCNNVDNEISSIFLNIAKKIVNKLSILNNLEQEKNHSKEGKIPIFFKKMYKSK</sequence>
<gene>
    <name evidence="7" type="primary">apbC</name>
    <name evidence="7" type="ORF">CKSOR_00085</name>
</gene>
<dbReference type="AlphaFoldDB" id="A0A3Q8ER07"/>
<evidence type="ECO:0000256" key="2">
    <source>
        <dbReference type="ARBA" id="ARBA00022741"/>
    </source>
</evidence>
<dbReference type="PROSITE" id="PS01215">
    <property type="entry name" value="MRP"/>
    <property type="match status" value="1"/>
</dbReference>
<dbReference type="Gene3D" id="3.40.50.300">
    <property type="entry name" value="P-loop containing nucleotide triphosphate hydrolases"/>
    <property type="match status" value="1"/>
</dbReference>
<evidence type="ECO:0000313" key="8">
    <source>
        <dbReference type="Proteomes" id="UP000266796"/>
    </source>
</evidence>
<keyword evidence="2 6" id="KW-0547">Nucleotide-binding</keyword>
<dbReference type="GO" id="GO:0140663">
    <property type="term" value="F:ATP-dependent FeS chaperone activity"/>
    <property type="evidence" value="ECO:0007669"/>
    <property type="project" value="InterPro"/>
</dbReference>
<comment type="subunit">
    <text evidence="6">Homodimer.</text>
</comment>
<dbReference type="FunFam" id="3.40.50.300:FF:001119">
    <property type="entry name" value="Iron-sulfur cluster carrier protein"/>
    <property type="match status" value="1"/>
</dbReference>
<dbReference type="GO" id="GO:0005524">
    <property type="term" value="F:ATP binding"/>
    <property type="evidence" value="ECO:0007669"/>
    <property type="project" value="UniProtKB-UniRule"/>
</dbReference>
<accession>A0A3Q8ER07</accession>
<keyword evidence="6" id="KW-0378">Hydrolase</keyword>
<comment type="function">
    <text evidence="6">Binds and transfers iron-sulfur (Fe-S) clusters to target apoproteins. Can hydrolyze ATP.</text>
</comment>
<dbReference type="KEGG" id="kso:CKSOR_00085"/>
<dbReference type="SUPFAM" id="SSF52540">
    <property type="entry name" value="P-loop containing nucleoside triphosphate hydrolases"/>
    <property type="match status" value="1"/>
</dbReference>
<dbReference type="InterPro" id="IPR033756">
    <property type="entry name" value="YlxH/NBP35"/>
</dbReference>
<evidence type="ECO:0000256" key="4">
    <source>
        <dbReference type="ARBA" id="ARBA00023004"/>
    </source>
</evidence>
<protein>
    <recommendedName>
        <fullName evidence="6">Iron-sulfur cluster carrier protein</fullName>
    </recommendedName>
</protein>
<evidence type="ECO:0000256" key="6">
    <source>
        <dbReference type="HAMAP-Rule" id="MF_02040"/>
    </source>
</evidence>
<dbReference type="RefSeq" id="WP_108673650.1">
    <property type="nucleotide sequence ID" value="NZ_CP025628.1"/>
</dbReference>
<dbReference type="GO" id="GO:0016887">
    <property type="term" value="F:ATP hydrolysis activity"/>
    <property type="evidence" value="ECO:0007669"/>
    <property type="project" value="UniProtKB-UniRule"/>
</dbReference>
<evidence type="ECO:0000256" key="3">
    <source>
        <dbReference type="ARBA" id="ARBA00022840"/>
    </source>
</evidence>
<dbReference type="PANTHER" id="PTHR42961:SF2">
    <property type="entry name" value="IRON-SULFUR PROTEIN NUBPL"/>
    <property type="match status" value="1"/>
</dbReference>
<dbReference type="GO" id="GO:0016226">
    <property type="term" value="P:iron-sulfur cluster assembly"/>
    <property type="evidence" value="ECO:0007669"/>
    <property type="project" value="InterPro"/>
</dbReference>
<organism evidence="7 8">
    <name type="scientific">Candidatus Kinetoplastidibacterium kentomonadis</name>
    <dbReference type="NCBI Taxonomy" id="1576550"/>
    <lineage>
        <taxon>Bacteria</taxon>
        <taxon>Pseudomonadati</taxon>
        <taxon>Pseudomonadota</taxon>
        <taxon>Betaproteobacteria</taxon>
        <taxon>Candidatus Kinetoplastidibacterium</taxon>
    </lineage>
</organism>
<evidence type="ECO:0000313" key="7">
    <source>
        <dbReference type="EMBL" id="AWD32227.1"/>
    </source>
</evidence>
<evidence type="ECO:0000256" key="5">
    <source>
        <dbReference type="ARBA" id="ARBA00023014"/>
    </source>
</evidence>
<dbReference type="InterPro" id="IPR019591">
    <property type="entry name" value="Mrp/NBP35_ATP-bd"/>
</dbReference>
<dbReference type="HAMAP" id="MF_02040">
    <property type="entry name" value="Mrp_NBP35"/>
    <property type="match status" value="1"/>
</dbReference>
<dbReference type="Pfam" id="PF10609">
    <property type="entry name" value="ParA"/>
    <property type="match status" value="1"/>
</dbReference>
<dbReference type="InterPro" id="IPR000808">
    <property type="entry name" value="Mrp-like_CS"/>
</dbReference>
<dbReference type="GO" id="GO:0005829">
    <property type="term" value="C:cytosol"/>
    <property type="evidence" value="ECO:0007669"/>
    <property type="project" value="TreeGrafter"/>
</dbReference>
<dbReference type="CDD" id="cd02037">
    <property type="entry name" value="Mrp_NBP35"/>
    <property type="match status" value="1"/>
</dbReference>
<feature type="binding site" evidence="6">
    <location>
        <begin position="21"/>
        <end position="28"/>
    </location>
    <ligand>
        <name>ATP</name>
        <dbReference type="ChEBI" id="CHEBI:30616"/>
    </ligand>
</feature>
<keyword evidence="4 6" id="KW-0408">Iron</keyword>
<reference evidence="7 8" key="1">
    <citation type="journal article" date="2018" name="Parasitology">
        <title>The reduced genome of Candidatus Kinetoplastibacterium sorsogonicusi, the endosymbiont of Kentomonas sorsogonicus (Trypanosomatidae): loss of the haem-synthesis pathway.</title>
        <authorList>
            <person name="Silva F.M."/>
            <person name="Kostygov A.Y."/>
            <person name="Spodareva V.V."/>
            <person name="Butenko A."/>
            <person name="Tossou R."/>
            <person name="Lukes J."/>
            <person name="Yurchenko V."/>
            <person name="Alves J.M.P."/>
        </authorList>
    </citation>
    <scope>NUCLEOTIDE SEQUENCE [LARGE SCALE GENOMIC DNA]</scope>
    <source>
        <strain evidence="7 8">MF-08</strain>
    </source>
</reference>
<dbReference type="GO" id="GO:0051539">
    <property type="term" value="F:4 iron, 4 sulfur cluster binding"/>
    <property type="evidence" value="ECO:0007669"/>
    <property type="project" value="TreeGrafter"/>
</dbReference>